<dbReference type="AlphaFoldDB" id="A0A9D3PNW5"/>
<dbReference type="OrthoDB" id="59699at2759"/>
<evidence type="ECO:0000256" key="1">
    <source>
        <dbReference type="SAM" id="SignalP"/>
    </source>
</evidence>
<feature type="chain" id="PRO_5039688424" evidence="1">
    <location>
        <begin position="21"/>
        <end position="72"/>
    </location>
</feature>
<evidence type="ECO:0000313" key="2">
    <source>
        <dbReference type="EMBL" id="KAG7462030.1"/>
    </source>
</evidence>
<proteinExistence type="predicted"/>
<organism evidence="2 3">
    <name type="scientific">Megalops atlanticus</name>
    <name type="common">Tarpon</name>
    <name type="synonym">Clupea gigantea</name>
    <dbReference type="NCBI Taxonomy" id="7932"/>
    <lineage>
        <taxon>Eukaryota</taxon>
        <taxon>Metazoa</taxon>
        <taxon>Chordata</taxon>
        <taxon>Craniata</taxon>
        <taxon>Vertebrata</taxon>
        <taxon>Euteleostomi</taxon>
        <taxon>Actinopterygii</taxon>
        <taxon>Neopterygii</taxon>
        <taxon>Teleostei</taxon>
        <taxon>Elopiformes</taxon>
        <taxon>Megalopidae</taxon>
        <taxon>Megalops</taxon>
    </lineage>
</organism>
<dbReference type="EMBL" id="JAFDVH010000017">
    <property type="protein sequence ID" value="KAG7462030.1"/>
    <property type="molecule type" value="Genomic_DNA"/>
</dbReference>
<dbReference type="Proteomes" id="UP001046870">
    <property type="component" value="Chromosome 17"/>
</dbReference>
<sequence>MTMTVTSKLLFLLLATSVSGKQESCSSRKDKIQSDGLGCSEETHNLYTDVDPKANLGSRSHLAGRKLNQCGW</sequence>
<evidence type="ECO:0000313" key="3">
    <source>
        <dbReference type="Proteomes" id="UP001046870"/>
    </source>
</evidence>
<keyword evidence="1" id="KW-0732">Signal</keyword>
<protein>
    <submittedName>
        <fullName evidence="2">Uncharacterized protein</fullName>
    </submittedName>
</protein>
<keyword evidence="3" id="KW-1185">Reference proteome</keyword>
<comment type="caution">
    <text evidence="2">The sequence shown here is derived from an EMBL/GenBank/DDBJ whole genome shotgun (WGS) entry which is preliminary data.</text>
</comment>
<name>A0A9D3PNW5_MEGAT</name>
<gene>
    <name evidence="2" type="ORF">MATL_G00198060</name>
</gene>
<feature type="signal peptide" evidence="1">
    <location>
        <begin position="1"/>
        <end position="20"/>
    </location>
</feature>
<accession>A0A9D3PNW5</accession>
<reference evidence="2" key="1">
    <citation type="submission" date="2021-01" db="EMBL/GenBank/DDBJ databases">
        <authorList>
            <person name="Zahm M."/>
            <person name="Roques C."/>
            <person name="Cabau C."/>
            <person name="Klopp C."/>
            <person name="Donnadieu C."/>
            <person name="Jouanno E."/>
            <person name="Lampietro C."/>
            <person name="Louis A."/>
            <person name="Herpin A."/>
            <person name="Echchiki A."/>
            <person name="Berthelot C."/>
            <person name="Parey E."/>
            <person name="Roest-Crollius H."/>
            <person name="Braasch I."/>
            <person name="Postlethwait J."/>
            <person name="Bobe J."/>
            <person name="Montfort J."/>
            <person name="Bouchez O."/>
            <person name="Begum T."/>
            <person name="Mejri S."/>
            <person name="Adams A."/>
            <person name="Chen W.-J."/>
            <person name="Guiguen Y."/>
        </authorList>
    </citation>
    <scope>NUCLEOTIDE SEQUENCE</scope>
    <source>
        <strain evidence="2">YG-15Mar2019-1</strain>
        <tissue evidence="2">Brain</tissue>
    </source>
</reference>